<dbReference type="InterPro" id="IPR011006">
    <property type="entry name" value="CheY-like_superfamily"/>
</dbReference>
<feature type="domain" description="HTH luxR-type" evidence="4">
    <location>
        <begin position="139"/>
        <end position="204"/>
    </location>
</feature>
<proteinExistence type="predicted"/>
<reference evidence="6 7" key="1">
    <citation type="submission" date="2020-10" db="EMBL/GenBank/DDBJ databases">
        <title>Sequencing the genomes of 1000 actinobacteria strains.</title>
        <authorList>
            <person name="Klenk H.-P."/>
        </authorList>
    </citation>
    <scope>NUCLEOTIDE SEQUENCE [LARGE SCALE GENOMIC DNA]</scope>
    <source>
        <strain evidence="6 7">DSM 44653</strain>
    </source>
</reference>
<evidence type="ECO:0000256" key="1">
    <source>
        <dbReference type="ARBA" id="ARBA00022553"/>
    </source>
</evidence>
<dbReference type="EMBL" id="JADBEG010000001">
    <property type="protein sequence ID" value="MBE1493138.1"/>
    <property type="molecule type" value="Genomic_DNA"/>
</dbReference>
<dbReference type="InterPro" id="IPR000792">
    <property type="entry name" value="Tscrpt_reg_LuxR_C"/>
</dbReference>
<dbReference type="PROSITE" id="PS50043">
    <property type="entry name" value="HTH_LUXR_2"/>
    <property type="match status" value="1"/>
</dbReference>
<accession>A0ABR9HQC5</accession>
<dbReference type="InterPro" id="IPR039420">
    <property type="entry name" value="WalR-like"/>
</dbReference>
<feature type="modified residue" description="4-aspartylphosphate" evidence="3">
    <location>
        <position position="55"/>
    </location>
</feature>
<dbReference type="PANTHER" id="PTHR43214">
    <property type="entry name" value="TWO-COMPONENT RESPONSE REGULATOR"/>
    <property type="match status" value="1"/>
</dbReference>
<evidence type="ECO:0000259" key="4">
    <source>
        <dbReference type="PROSITE" id="PS50043"/>
    </source>
</evidence>
<evidence type="ECO:0000313" key="7">
    <source>
        <dbReference type="Proteomes" id="UP000631670"/>
    </source>
</evidence>
<dbReference type="InterPro" id="IPR058245">
    <property type="entry name" value="NreC/VraR/RcsB-like_REC"/>
</dbReference>
<dbReference type="Gene3D" id="1.10.10.10">
    <property type="entry name" value="Winged helix-like DNA-binding domain superfamily/Winged helix DNA-binding domain"/>
    <property type="match status" value="1"/>
</dbReference>
<evidence type="ECO:0000313" key="6">
    <source>
        <dbReference type="EMBL" id="MBE1493138.1"/>
    </source>
</evidence>
<dbReference type="RefSeq" id="WP_086860608.1">
    <property type="nucleotide sequence ID" value="NZ_JADBEG010000001.1"/>
</dbReference>
<gene>
    <name evidence="6" type="ORF">H4696_000238</name>
</gene>
<dbReference type="Gene3D" id="3.40.50.2300">
    <property type="match status" value="1"/>
</dbReference>
<dbReference type="SMART" id="SM00448">
    <property type="entry name" value="REC"/>
    <property type="match status" value="1"/>
</dbReference>
<dbReference type="InterPro" id="IPR036388">
    <property type="entry name" value="WH-like_DNA-bd_sf"/>
</dbReference>
<dbReference type="SUPFAM" id="SSF46894">
    <property type="entry name" value="C-terminal effector domain of the bipartite response regulators"/>
    <property type="match status" value="1"/>
</dbReference>
<keyword evidence="7" id="KW-1185">Reference proteome</keyword>
<protein>
    <submittedName>
        <fullName evidence="6">Two-component system response regulator DesR</fullName>
    </submittedName>
</protein>
<keyword evidence="1 3" id="KW-0597">Phosphoprotein</keyword>
<name>A0ABR9HQC5_9PSEU</name>
<dbReference type="InterPro" id="IPR001789">
    <property type="entry name" value="Sig_transdc_resp-reg_receiver"/>
</dbReference>
<dbReference type="SUPFAM" id="SSF52172">
    <property type="entry name" value="CheY-like"/>
    <property type="match status" value="1"/>
</dbReference>
<organism evidence="6 7">
    <name type="scientific">Amycolatopsis lexingtonensis</name>
    <dbReference type="NCBI Taxonomy" id="218822"/>
    <lineage>
        <taxon>Bacteria</taxon>
        <taxon>Bacillati</taxon>
        <taxon>Actinomycetota</taxon>
        <taxon>Actinomycetes</taxon>
        <taxon>Pseudonocardiales</taxon>
        <taxon>Pseudonocardiaceae</taxon>
        <taxon>Amycolatopsis</taxon>
    </lineage>
</organism>
<dbReference type="PANTHER" id="PTHR43214:SF42">
    <property type="entry name" value="TRANSCRIPTIONAL REGULATORY PROTEIN DESR"/>
    <property type="match status" value="1"/>
</dbReference>
<dbReference type="Proteomes" id="UP000631670">
    <property type="component" value="Unassembled WGS sequence"/>
</dbReference>
<dbReference type="InterPro" id="IPR016032">
    <property type="entry name" value="Sig_transdc_resp-reg_C-effctor"/>
</dbReference>
<evidence type="ECO:0000256" key="2">
    <source>
        <dbReference type="ARBA" id="ARBA00023125"/>
    </source>
</evidence>
<evidence type="ECO:0000259" key="5">
    <source>
        <dbReference type="PROSITE" id="PS50110"/>
    </source>
</evidence>
<evidence type="ECO:0000256" key="3">
    <source>
        <dbReference type="PROSITE-ProRule" id="PRU00169"/>
    </source>
</evidence>
<dbReference type="Pfam" id="PF00196">
    <property type="entry name" value="GerE"/>
    <property type="match status" value="1"/>
</dbReference>
<feature type="domain" description="Response regulatory" evidence="5">
    <location>
        <begin position="4"/>
        <end position="124"/>
    </location>
</feature>
<keyword evidence="2" id="KW-0238">DNA-binding</keyword>
<sequence length="206" mass="22151">MSVRILLAEDDALVRDAFTMLLGLQPELHIVGSVATCAEAVTETARLRPDVLLVDRVLSPTPAFADGIEVIRHVTRTHPDVKAIVLTAQGDAAQLRRALDAGAAGFLQKSVTVEQLRDAIVSVMRGEPALDHDLSVLALVHERSPLTPREAHVLTATLRFASVAEMASSMALSPGTVRNYLSRAIAKTGTSNRHLAAKLARDRGWI</sequence>
<dbReference type="Pfam" id="PF00072">
    <property type="entry name" value="Response_reg"/>
    <property type="match status" value="1"/>
</dbReference>
<dbReference type="PROSITE" id="PS50110">
    <property type="entry name" value="RESPONSE_REGULATORY"/>
    <property type="match status" value="1"/>
</dbReference>
<dbReference type="CDD" id="cd17535">
    <property type="entry name" value="REC_NarL-like"/>
    <property type="match status" value="1"/>
</dbReference>
<comment type="caution">
    <text evidence="6">The sequence shown here is derived from an EMBL/GenBank/DDBJ whole genome shotgun (WGS) entry which is preliminary data.</text>
</comment>
<dbReference type="SMART" id="SM00421">
    <property type="entry name" value="HTH_LUXR"/>
    <property type="match status" value="1"/>
</dbReference>